<proteinExistence type="predicted"/>
<organism evidence="2 3">
    <name type="scientific">Papaver somniferum</name>
    <name type="common">Opium poppy</name>
    <dbReference type="NCBI Taxonomy" id="3469"/>
    <lineage>
        <taxon>Eukaryota</taxon>
        <taxon>Viridiplantae</taxon>
        <taxon>Streptophyta</taxon>
        <taxon>Embryophyta</taxon>
        <taxon>Tracheophyta</taxon>
        <taxon>Spermatophyta</taxon>
        <taxon>Magnoliopsida</taxon>
        <taxon>Ranunculales</taxon>
        <taxon>Papaveraceae</taxon>
        <taxon>Papaveroideae</taxon>
        <taxon>Papaver</taxon>
    </lineage>
</organism>
<dbReference type="Gramene" id="RZC83339">
    <property type="protein sequence ID" value="RZC83339"/>
    <property type="gene ID" value="C5167_046127"/>
</dbReference>
<evidence type="ECO:0000313" key="3">
    <source>
        <dbReference type="Proteomes" id="UP000316621"/>
    </source>
</evidence>
<accession>A0A4Y7LGJ2</accession>
<dbReference type="AlphaFoldDB" id="A0A4Y7LGJ2"/>
<protein>
    <submittedName>
        <fullName evidence="2">Uncharacterized protein</fullName>
    </submittedName>
</protein>
<dbReference type="Proteomes" id="UP000316621">
    <property type="component" value="Chromosome 11"/>
</dbReference>
<name>A0A4Y7LGJ2_PAPSO</name>
<reference evidence="2 3" key="1">
    <citation type="journal article" date="2018" name="Science">
        <title>The opium poppy genome and morphinan production.</title>
        <authorList>
            <person name="Guo L."/>
            <person name="Winzer T."/>
            <person name="Yang X."/>
            <person name="Li Y."/>
            <person name="Ning Z."/>
            <person name="He Z."/>
            <person name="Teodor R."/>
            <person name="Lu Y."/>
            <person name="Bowser T.A."/>
            <person name="Graham I.A."/>
            <person name="Ye K."/>
        </authorList>
    </citation>
    <scope>NUCLEOTIDE SEQUENCE [LARGE SCALE GENOMIC DNA]</scope>
    <source>
        <strain evidence="3">cv. HN1</strain>
        <tissue evidence="2">Leaves</tissue>
    </source>
</reference>
<feature type="region of interest" description="Disordered" evidence="1">
    <location>
        <begin position="1"/>
        <end position="28"/>
    </location>
</feature>
<sequence length="89" mass="9500">MHQLGQQVDVSKHMQQQHHQDKRGACANPKNYFSASRILSAPNLISAIKRAALDNLSIANATCLGGASPVDSTVSIVSCCWFAIVDGCC</sequence>
<keyword evidence="3" id="KW-1185">Reference proteome</keyword>
<dbReference type="EMBL" id="CM010725">
    <property type="protein sequence ID" value="RZC83339.1"/>
    <property type="molecule type" value="Genomic_DNA"/>
</dbReference>
<gene>
    <name evidence="2" type="ORF">C5167_046127</name>
</gene>
<evidence type="ECO:0000256" key="1">
    <source>
        <dbReference type="SAM" id="MobiDB-lite"/>
    </source>
</evidence>
<evidence type="ECO:0000313" key="2">
    <source>
        <dbReference type="EMBL" id="RZC83339.1"/>
    </source>
</evidence>